<keyword evidence="1" id="KW-0677">Repeat</keyword>
<keyword evidence="5" id="KW-1185">Reference proteome</keyword>
<dbReference type="InterPro" id="IPR052025">
    <property type="entry name" value="Xyloglucanase_GH74"/>
</dbReference>
<dbReference type="Pfam" id="PF15902">
    <property type="entry name" value="Sortilin-Vps10"/>
    <property type="match status" value="1"/>
</dbReference>
<evidence type="ECO:0000259" key="3">
    <source>
        <dbReference type="Pfam" id="PF15902"/>
    </source>
</evidence>
<evidence type="ECO:0000256" key="1">
    <source>
        <dbReference type="ARBA" id="ARBA00022737"/>
    </source>
</evidence>
<gene>
    <name evidence="4" type="ORF">RT717_11335</name>
</gene>
<sequence length="1039" mass="115704">MKRLALPLLLVTFAVTALAQRKAQTTQPPKTIDQKYFSEMKYRSVGPSRGGRATAVAGIPQSPYTFYMGSQGGGVWKTDDAGWNWENITDGQFQVGSIGAITVAPSDPNVIYVGTGSACLRGNVSPGIGVYKTMDEGKTWDFIGLPNAGQIGKIVVHPSNPDIAMVAALGNAFGPNPDRGVYKTIDGGKSWKKTLFVSDSTGAIDIEMNPANPRIMYAAMWRADRKPWAMTDGGMEGGIWKSKDMGETWEKLEGGLPTGLLGRIGLAISPAQPDRVWALIQTADESKGGVYRTDDAGGSWKKINRDHELRQRGWYYTHITADPKDANTVYVNNVGFYKSIDGGKTFDTRIRVPHGDNHGLWINPDNTDIMIHCNDGGATVSINGGKSWSHQQNQPTSEFYRVTVDNQFPYRLYAGQQDNTTISVPSYSSGSLTDTEEWFGVGGGESADVAVDPTNPDIIYATSYSGEITFYNKKTGEMRQVTAYPHYTEGTEQRKLKYRWQWNFPVLISKFNTNVIYDGSNYVHKSTNKGQSWEVISPDLTTKFAETLGIPGGPIQHDGTGVEVYSSIFALEESPFNEGELWAGSDDGLVHITRDGGKSWKNITPPGMPAMGTVNKIELSSHQAGRAFVAVYKYRRKDFSPYIFMTNDFGATWSTLTNGKNGIPANHFVRAIAEDPDRKGLLYAGTEFGMYLSFDEGKNWQPFQLNLPVTPITDMEVHEKDLVISTQGRAFWILDDLTPLHQLNDALMARDAFLYKPRDTYRTNVGGWNGRSADINFFVSKTDDKVTLEIMDARDVTPVVYSSKPDKAKGEKELELKEGMNSLSWNLMYPGPKMADNFMAMVFSANRTPGPKAVLGTYSVKLTAGDYSQTETFELKADPRWPHITTADYQAQFDLASEMTDYITKSQDLIRNMRAIREQAKAIAERSEKAGYSSEIKDKATALNKKLTEAEDAIFQNQIETSQDEINFERKFTNHIARLYGVVIDDHNKPTAGMLERYDDLKKQFIDLRKPYDEVLTTDFPAFNQLLEKENVPRIITEK</sequence>
<dbReference type="Gene3D" id="2.130.10.10">
    <property type="entry name" value="YVTN repeat-like/Quinoprotein amine dehydrogenase"/>
    <property type="match status" value="4"/>
</dbReference>
<keyword evidence="4" id="KW-0378">Hydrolase</keyword>
<evidence type="ECO:0000313" key="4">
    <source>
        <dbReference type="EMBL" id="WOK09230.1"/>
    </source>
</evidence>
<feature type="domain" description="Sortilin N-terminal" evidence="3">
    <location>
        <begin position="130"/>
        <end position="253"/>
    </location>
</feature>
<feature type="signal peptide" evidence="2">
    <location>
        <begin position="1"/>
        <end position="19"/>
    </location>
</feature>
<dbReference type="CDD" id="cd15482">
    <property type="entry name" value="Sialidase_non-viral"/>
    <property type="match status" value="2"/>
</dbReference>
<protein>
    <submittedName>
        <fullName evidence="4">Glycosyl hydrolase</fullName>
    </submittedName>
</protein>
<proteinExistence type="predicted"/>
<dbReference type="EMBL" id="CP136051">
    <property type="protein sequence ID" value="WOK09230.1"/>
    <property type="molecule type" value="Genomic_DNA"/>
</dbReference>
<dbReference type="InterPro" id="IPR031778">
    <property type="entry name" value="Sortilin_N"/>
</dbReference>
<dbReference type="SUPFAM" id="SSF50939">
    <property type="entry name" value="Sialidases"/>
    <property type="match status" value="1"/>
</dbReference>
<dbReference type="Proteomes" id="UP001302349">
    <property type="component" value="Chromosome"/>
</dbReference>
<dbReference type="PANTHER" id="PTHR43739:SF5">
    <property type="entry name" value="EXO-ALPHA-SIALIDASE"/>
    <property type="match status" value="1"/>
</dbReference>
<dbReference type="GO" id="GO:0016787">
    <property type="term" value="F:hydrolase activity"/>
    <property type="evidence" value="ECO:0007669"/>
    <property type="project" value="UniProtKB-KW"/>
</dbReference>
<accession>A0ABZ0IXY2</accession>
<evidence type="ECO:0000313" key="5">
    <source>
        <dbReference type="Proteomes" id="UP001302349"/>
    </source>
</evidence>
<keyword evidence="2" id="KW-0732">Signal</keyword>
<feature type="chain" id="PRO_5047077878" evidence="2">
    <location>
        <begin position="20"/>
        <end position="1039"/>
    </location>
</feature>
<dbReference type="SUPFAM" id="SSF110296">
    <property type="entry name" value="Oligoxyloglucan reducing end-specific cellobiohydrolase"/>
    <property type="match status" value="1"/>
</dbReference>
<organism evidence="4 5">
    <name type="scientific">Imperialibacter roseus</name>
    <dbReference type="NCBI Taxonomy" id="1324217"/>
    <lineage>
        <taxon>Bacteria</taxon>
        <taxon>Pseudomonadati</taxon>
        <taxon>Bacteroidota</taxon>
        <taxon>Cytophagia</taxon>
        <taxon>Cytophagales</taxon>
        <taxon>Flammeovirgaceae</taxon>
        <taxon>Imperialibacter</taxon>
    </lineage>
</organism>
<dbReference type="PANTHER" id="PTHR43739">
    <property type="entry name" value="XYLOGLUCANASE (EUROFUNG)"/>
    <property type="match status" value="1"/>
</dbReference>
<reference evidence="4 5" key="1">
    <citation type="journal article" date="2023" name="Microbiol. Resour. Announc.">
        <title>Complete Genome Sequence of Imperialibacter roseus strain P4T.</title>
        <authorList>
            <person name="Tizabi D.R."/>
            <person name="Bachvaroff T."/>
            <person name="Hill R.T."/>
        </authorList>
    </citation>
    <scope>NUCLEOTIDE SEQUENCE [LARGE SCALE GENOMIC DNA]</scope>
    <source>
        <strain evidence="4 5">P4T</strain>
    </source>
</reference>
<evidence type="ECO:0000256" key="2">
    <source>
        <dbReference type="SAM" id="SignalP"/>
    </source>
</evidence>
<dbReference type="InterPro" id="IPR036278">
    <property type="entry name" value="Sialidase_sf"/>
</dbReference>
<name>A0ABZ0IXY2_9BACT</name>
<dbReference type="InterPro" id="IPR015943">
    <property type="entry name" value="WD40/YVTN_repeat-like_dom_sf"/>
</dbReference>
<dbReference type="RefSeq" id="WP_317491850.1">
    <property type="nucleotide sequence ID" value="NZ_CP136051.1"/>
</dbReference>